<evidence type="ECO:0000313" key="1">
    <source>
        <dbReference type="Proteomes" id="UP000887574"/>
    </source>
</evidence>
<keyword evidence="1" id="KW-1185">Reference proteome</keyword>
<dbReference type="AlphaFoldDB" id="A0A915D5D5"/>
<dbReference type="Proteomes" id="UP000887574">
    <property type="component" value="Unplaced"/>
</dbReference>
<proteinExistence type="predicted"/>
<organism evidence="1 2">
    <name type="scientific">Ditylenchus dipsaci</name>
    <dbReference type="NCBI Taxonomy" id="166011"/>
    <lineage>
        <taxon>Eukaryota</taxon>
        <taxon>Metazoa</taxon>
        <taxon>Ecdysozoa</taxon>
        <taxon>Nematoda</taxon>
        <taxon>Chromadorea</taxon>
        <taxon>Rhabditida</taxon>
        <taxon>Tylenchina</taxon>
        <taxon>Tylenchomorpha</taxon>
        <taxon>Sphaerularioidea</taxon>
        <taxon>Anguinidae</taxon>
        <taxon>Anguininae</taxon>
        <taxon>Ditylenchus</taxon>
    </lineage>
</organism>
<name>A0A915D5D5_9BILA</name>
<protein>
    <submittedName>
        <fullName evidence="2">Uncharacterized protein</fullName>
    </submittedName>
</protein>
<accession>A0A915D5D5</accession>
<sequence>MKKSFLATLRCVNRDRTESEYDEFCKAIFSLLHCPQEIKRSTLVQEFALVDHKFYLFSKIHEIAYSFQVNNKIASQELQTAAMIIFFLSSRSFLRRMNKTFQIIYKVELKSLHKGVMPEFFDAALNVYIRLRDEDNLNAVSDCLDAIPFNVHDYYFKMLLCTASELCNKSDLHSAAKAILTSVEGFAVGNESRLAKVQAIRDMLRNS</sequence>
<evidence type="ECO:0000313" key="2">
    <source>
        <dbReference type="WBParaSite" id="jg16222"/>
    </source>
</evidence>
<dbReference type="WBParaSite" id="jg16222">
    <property type="protein sequence ID" value="jg16222"/>
    <property type="gene ID" value="jg16222"/>
</dbReference>
<reference evidence="2" key="1">
    <citation type="submission" date="2022-11" db="UniProtKB">
        <authorList>
            <consortium name="WormBaseParasite"/>
        </authorList>
    </citation>
    <scope>IDENTIFICATION</scope>
</reference>